<reference evidence="2" key="2">
    <citation type="submission" date="2021-04" db="EMBL/GenBank/DDBJ databases">
        <title>Genome-wide patterns of bracovirus chromosomal integration into multiple host tissues during parasitism.</title>
        <authorList>
            <person name="Chebbi M.A.C."/>
        </authorList>
    </citation>
    <scope>NUCLEOTIDE SEQUENCE</scope>
    <source>
        <tissue evidence="2">Whole body</tissue>
    </source>
</reference>
<keyword evidence="1" id="KW-0472">Membrane</keyword>
<evidence type="ECO:0000313" key="2">
    <source>
        <dbReference type="EMBL" id="KAG8034149.1"/>
    </source>
</evidence>
<dbReference type="AlphaFoldDB" id="A0A8J5R8J1"/>
<keyword evidence="3" id="KW-1185">Reference proteome</keyword>
<comment type="caution">
    <text evidence="2">The sequence shown here is derived from an EMBL/GenBank/DDBJ whole genome shotgun (WGS) entry which is preliminary data.</text>
</comment>
<name>A0A8J5R8J1_9HYME</name>
<sequence>MNTKYYGSWGMEGGGGLQATDLHRRLIHKTTSRRTKSSRRFLQPLENECSAEVSSLDDERSIPWTTAGFTSGQPTCLGIGKTRSKRQSTVHDSIAWPYLIQDKFVSLKQQSHRQESLKASFNNLSSESSVVENVDQENERMERRRLRRCRGFRQFTDMLVGTFLLGVVLLITPGLCHQDAVHITAILGESVVFNCHVEFPGEHPVPYVLQWEKKVGDTVRYRTMNLSALYS</sequence>
<keyword evidence="1" id="KW-1133">Transmembrane helix</keyword>
<protein>
    <submittedName>
        <fullName evidence="2">Uncharacterized protein</fullName>
    </submittedName>
</protein>
<reference evidence="2" key="1">
    <citation type="submission" date="2020-03" db="EMBL/GenBank/DDBJ databases">
        <authorList>
            <person name="Chebbi M.A."/>
            <person name="Drezen J.M."/>
        </authorList>
    </citation>
    <scope>NUCLEOTIDE SEQUENCE</scope>
    <source>
        <tissue evidence="2">Whole body</tissue>
    </source>
</reference>
<evidence type="ECO:0000256" key="1">
    <source>
        <dbReference type="SAM" id="Phobius"/>
    </source>
</evidence>
<proteinExistence type="predicted"/>
<organism evidence="2 3">
    <name type="scientific">Cotesia typhae</name>
    <dbReference type="NCBI Taxonomy" id="2053667"/>
    <lineage>
        <taxon>Eukaryota</taxon>
        <taxon>Metazoa</taxon>
        <taxon>Ecdysozoa</taxon>
        <taxon>Arthropoda</taxon>
        <taxon>Hexapoda</taxon>
        <taxon>Insecta</taxon>
        <taxon>Pterygota</taxon>
        <taxon>Neoptera</taxon>
        <taxon>Endopterygota</taxon>
        <taxon>Hymenoptera</taxon>
        <taxon>Apocrita</taxon>
        <taxon>Ichneumonoidea</taxon>
        <taxon>Braconidae</taxon>
        <taxon>Microgastrinae</taxon>
        <taxon>Cotesia</taxon>
    </lineage>
</organism>
<dbReference type="OrthoDB" id="6234674at2759"/>
<gene>
    <name evidence="2" type="ORF">G9C98_001233</name>
</gene>
<keyword evidence="1" id="KW-0812">Transmembrane</keyword>
<dbReference type="Proteomes" id="UP000729913">
    <property type="component" value="Unassembled WGS sequence"/>
</dbReference>
<dbReference type="EMBL" id="JAAOIC020000068">
    <property type="protein sequence ID" value="KAG8034149.1"/>
    <property type="molecule type" value="Genomic_DNA"/>
</dbReference>
<evidence type="ECO:0000313" key="3">
    <source>
        <dbReference type="Proteomes" id="UP000729913"/>
    </source>
</evidence>
<feature type="transmembrane region" description="Helical" evidence="1">
    <location>
        <begin position="155"/>
        <end position="175"/>
    </location>
</feature>
<accession>A0A8J5R8J1</accession>